<dbReference type="KEGG" id="hhb:Hhub_2607"/>
<organism evidence="1 2">
    <name type="scientific">Halobacterium hubeiense</name>
    <dbReference type="NCBI Taxonomy" id="1407499"/>
    <lineage>
        <taxon>Archaea</taxon>
        <taxon>Methanobacteriati</taxon>
        <taxon>Methanobacteriota</taxon>
        <taxon>Stenosarchaea group</taxon>
        <taxon>Halobacteria</taxon>
        <taxon>Halobacteriales</taxon>
        <taxon>Halobacteriaceae</taxon>
        <taxon>Halobacterium</taxon>
    </lineage>
</organism>
<evidence type="ECO:0000313" key="2">
    <source>
        <dbReference type="Proteomes" id="UP000066737"/>
    </source>
</evidence>
<dbReference type="AlphaFoldDB" id="A0A0U5H2J3"/>
<evidence type="ECO:0000313" key="1">
    <source>
        <dbReference type="EMBL" id="CQH57813.1"/>
    </source>
</evidence>
<reference evidence="2" key="1">
    <citation type="journal article" date="2016" name="Environ. Microbiol.">
        <title>The complete genome of a viable archaeum isolated from 123-million-year-old rock salt.</title>
        <authorList>
            <person name="Jaakkola S.T."/>
            <person name="Pfeiffer F."/>
            <person name="Ravantti J.J."/>
            <person name="Guo Q."/>
            <person name="Liu Y."/>
            <person name="Chen X."/>
            <person name="Ma H."/>
            <person name="Yang C."/>
            <person name="Oksanen H.M."/>
            <person name="Bamford D.H."/>
        </authorList>
    </citation>
    <scope>NUCLEOTIDE SEQUENCE</scope>
    <source>
        <strain evidence="2">JI20-1</strain>
    </source>
</reference>
<dbReference type="EMBL" id="LN831302">
    <property type="protein sequence ID" value="CQH57813.1"/>
    <property type="molecule type" value="Genomic_DNA"/>
</dbReference>
<keyword evidence="2" id="KW-1185">Reference proteome</keyword>
<name>A0A0U5H2J3_9EURY</name>
<gene>
    <name evidence="1" type="ORF">HHUB_2607</name>
</gene>
<accession>A0A0U5H2J3</accession>
<dbReference type="STRING" id="1407499.HHUB_2607"/>
<sequence>MAGKLVKTAAALLVIALVWKFVVGGDEAPEPEEVDRID</sequence>
<protein>
    <submittedName>
        <fullName evidence="1">Uncharacterized protein</fullName>
    </submittedName>
</protein>
<proteinExistence type="predicted"/>
<dbReference type="Proteomes" id="UP000066737">
    <property type="component" value="Chromosome I"/>
</dbReference>